<dbReference type="SUPFAM" id="SSF55166">
    <property type="entry name" value="Hedgehog/DD-peptidase"/>
    <property type="match status" value="1"/>
</dbReference>
<evidence type="ECO:0000256" key="2">
    <source>
        <dbReference type="ARBA" id="ARBA00022723"/>
    </source>
</evidence>
<evidence type="ECO:0000313" key="9">
    <source>
        <dbReference type="EMBL" id="MBH5388555.1"/>
    </source>
</evidence>
<evidence type="ECO:0000256" key="7">
    <source>
        <dbReference type="ARBA" id="ARBA00023049"/>
    </source>
</evidence>
<dbReference type="Gene3D" id="3.30.1380.10">
    <property type="match status" value="1"/>
</dbReference>
<proteinExistence type="predicted"/>
<protein>
    <submittedName>
        <fullName evidence="9">Penicillin-insensitive murein endopeptidase</fullName>
    </submittedName>
</protein>
<dbReference type="Pfam" id="PF03411">
    <property type="entry name" value="Peptidase_M74"/>
    <property type="match status" value="1"/>
</dbReference>
<keyword evidence="2" id="KW-0479">Metal-binding</keyword>
<keyword evidence="7" id="KW-0482">Metalloprotease</keyword>
<keyword evidence="4" id="KW-0574">Periplasm</keyword>
<sequence>MNRRVLLMTLCSAAVLWAHPALAQDKGTLDPKPLPPLANPNDPHIGAKELFGRRTLPAPLAVRSIGFYAKGCLAGAQALPINGKTWQVMRLSRNRNWAHPDMIALLERLSDKVHQVAGWPGLLVGDLSQPRGGPMLTGHASHQVGLDADIWLTPMPDRELAPEEREEMSAVMMVRPDRLDIDPKVWTPSHLLVIRAAAQEPAVERIFVNAAIKKALCREAKGDRSWLSKVRPMYGHDYHFHVRIKCPAGSSECQPQPPPSDNEGCSAGDLAYWFSEPVLHPKPSTAPVKPRRGLTLAELPAACRQILIAP</sequence>
<dbReference type="PIRSF" id="PIRSF018455">
    <property type="entry name" value="MepA"/>
    <property type="match status" value="1"/>
</dbReference>
<gene>
    <name evidence="9" type="primary">mepA</name>
    <name evidence="9" type="ORF">H1B27_20030</name>
</gene>
<keyword evidence="3 8" id="KW-0732">Signal</keyword>
<evidence type="ECO:0000256" key="1">
    <source>
        <dbReference type="ARBA" id="ARBA00022670"/>
    </source>
</evidence>
<evidence type="ECO:0000256" key="8">
    <source>
        <dbReference type="SAM" id="SignalP"/>
    </source>
</evidence>
<evidence type="ECO:0000256" key="5">
    <source>
        <dbReference type="ARBA" id="ARBA00022801"/>
    </source>
</evidence>
<dbReference type="InterPro" id="IPR009045">
    <property type="entry name" value="Zn_M74/Hedgehog-like"/>
</dbReference>
<dbReference type="RefSeq" id="WP_197967282.1">
    <property type="nucleotide sequence ID" value="NZ_JACEGD010000017.1"/>
</dbReference>
<dbReference type="InterPro" id="IPR005073">
    <property type="entry name" value="Peptidase_M74"/>
</dbReference>
<name>A0ABS0P5K9_9BRAD</name>
<evidence type="ECO:0000313" key="10">
    <source>
        <dbReference type="Proteomes" id="UP001194539"/>
    </source>
</evidence>
<reference evidence="9 10" key="1">
    <citation type="submission" date="2020-07" db="EMBL/GenBank/DDBJ databases">
        <title>Bradyrhizobium diversity isolated from nodules of indigenous legumes of Western Australia.</title>
        <authorList>
            <person name="Klepa M.S."/>
        </authorList>
    </citation>
    <scope>NUCLEOTIDE SEQUENCE [LARGE SCALE GENOMIC DNA]</scope>
    <source>
        <strain evidence="9 10">CNPSo 4019</strain>
    </source>
</reference>
<dbReference type="NCBIfam" id="NF006947">
    <property type="entry name" value="PRK09429.1"/>
    <property type="match status" value="1"/>
</dbReference>
<evidence type="ECO:0000256" key="3">
    <source>
        <dbReference type="ARBA" id="ARBA00022729"/>
    </source>
</evidence>
<evidence type="ECO:0000256" key="4">
    <source>
        <dbReference type="ARBA" id="ARBA00022764"/>
    </source>
</evidence>
<feature type="chain" id="PRO_5046580226" evidence="8">
    <location>
        <begin position="24"/>
        <end position="310"/>
    </location>
</feature>
<comment type="caution">
    <text evidence="9">The sequence shown here is derived from an EMBL/GenBank/DDBJ whole genome shotgun (WGS) entry which is preliminary data.</text>
</comment>
<dbReference type="EMBL" id="JACEGD010000017">
    <property type="protein sequence ID" value="MBH5388555.1"/>
    <property type="molecule type" value="Genomic_DNA"/>
</dbReference>
<keyword evidence="1" id="KW-0645">Protease</keyword>
<dbReference type="Proteomes" id="UP001194539">
    <property type="component" value="Unassembled WGS sequence"/>
</dbReference>
<evidence type="ECO:0000256" key="6">
    <source>
        <dbReference type="ARBA" id="ARBA00022833"/>
    </source>
</evidence>
<accession>A0ABS0P5K9</accession>
<feature type="signal peptide" evidence="8">
    <location>
        <begin position="1"/>
        <end position="23"/>
    </location>
</feature>
<keyword evidence="6" id="KW-0862">Zinc</keyword>
<organism evidence="9 10">
    <name type="scientific">Bradyrhizobium diversitatis</name>
    <dbReference type="NCBI Taxonomy" id="2755406"/>
    <lineage>
        <taxon>Bacteria</taxon>
        <taxon>Pseudomonadati</taxon>
        <taxon>Pseudomonadota</taxon>
        <taxon>Alphaproteobacteria</taxon>
        <taxon>Hyphomicrobiales</taxon>
        <taxon>Nitrobacteraceae</taxon>
        <taxon>Bradyrhizobium</taxon>
    </lineage>
</organism>
<keyword evidence="5" id="KW-0378">Hydrolase</keyword>
<keyword evidence="10" id="KW-1185">Reference proteome</keyword>